<feature type="compositionally biased region" description="Basic residues" evidence="1">
    <location>
        <begin position="1"/>
        <end position="10"/>
    </location>
</feature>
<evidence type="ECO:0000313" key="4">
    <source>
        <dbReference type="Proteomes" id="UP000557566"/>
    </source>
</evidence>
<evidence type="ECO:0000256" key="1">
    <source>
        <dbReference type="SAM" id="MobiDB-lite"/>
    </source>
</evidence>
<dbReference type="EMBL" id="JAAVMX010000005">
    <property type="protein sequence ID" value="KAF4509328.1"/>
    <property type="molecule type" value="Genomic_DNA"/>
</dbReference>
<dbReference type="Pfam" id="PF25545">
    <property type="entry name" value="DUF7924"/>
    <property type="match status" value="1"/>
</dbReference>
<feature type="region of interest" description="Disordered" evidence="1">
    <location>
        <begin position="124"/>
        <end position="146"/>
    </location>
</feature>
<feature type="region of interest" description="Disordered" evidence="1">
    <location>
        <begin position="472"/>
        <end position="544"/>
    </location>
</feature>
<dbReference type="Proteomes" id="UP000557566">
    <property type="component" value="Unassembled WGS sequence"/>
</dbReference>
<name>A0A8H4V629_9HYPO</name>
<feature type="compositionally biased region" description="Low complexity" evidence="1">
    <location>
        <begin position="494"/>
        <end position="504"/>
    </location>
</feature>
<sequence>MARPQNRKRQRADGPDNQVKRPRRAVDDPDTWQYPPKFWDRLSKVPLIHGALEELDRRACTGPSCPPPSTGFAQDLTATAPRELARFARHGGPDLRDLRGCPPAASNHQPAGAMSSLSRSRVTDSAHAATLPTTSGTTTTKKSTTPYNRGFEQHLTDHGVHPTYSSKEPDLDEAMAVIALPRSSLSPSEFSDRAFKTFRESNARAKDEDDVKADVIPIITGPRHANHPWARNTLFGNLEPLTDGTLAPAKPDIYYGANPDGLDRSIRDELAGHIIPSTMEDKPMAPNFFLEVKGPDGGASVATRQARYDGAIASRGIHSLQNYGKEEPQYDGQAYTYSSTYHDGTLKLYAHHVTAPRTEGGRPEYHMTQLRTFGMTDTRGTFVQGATAFRNARDLAKRHRDGFIETANARAAQVTAQEHVSPISHESHGSVHGSDGIALPEADDALQQHIADASNYALEDDGEAITTPHHLNLEDDSQEPSQEFLAAGSDDPGFASSFTSSFSTAKRHRQSLSPPSSSRVSQSSKSRKPPNTARRTAKSSTSTT</sequence>
<evidence type="ECO:0000313" key="3">
    <source>
        <dbReference type="EMBL" id="KAF4509328.1"/>
    </source>
</evidence>
<evidence type="ECO:0000259" key="2">
    <source>
        <dbReference type="Pfam" id="PF25545"/>
    </source>
</evidence>
<gene>
    <name evidence="3" type="ORF">G6O67_005592</name>
</gene>
<feature type="domain" description="DUF7924" evidence="2">
    <location>
        <begin position="226"/>
        <end position="381"/>
    </location>
</feature>
<keyword evidence="4" id="KW-1185">Reference proteome</keyword>
<dbReference type="OrthoDB" id="5336565at2759"/>
<feature type="region of interest" description="Disordered" evidence="1">
    <location>
        <begin position="1"/>
        <end position="35"/>
    </location>
</feature>
<protein>
    <recommendedName>
        <fullName evidence="2">DUF7924 domain-containing protein</fullName>
    </recommendedName>
</protein>
<comment type="caution">
    <text evidence="3">The sequence shown here is derived from an EMBL/GenBank/DDBJ whole genome shotgun (WGS) entry which is preliminary data.</text>
</comment>
<proteinExistence type="predicted"/>
<dbReference type="InterPro" id="IPR057684">
    <property type="entry name" value="DUF7924"/>
</dbReference>
<feature type="compositionally biased region" description="Low complexity" evidence="1">
    <location>
        <begin position="511"/>
        <end position="544"/>
    </location>
</feature>
<reference evidence="3 4" key="1">
    <citation type="journal article" date="2020" name="Genome Biol. Evol.">
        <title>A new high-quality draft genome assembly of the Chinese cordyceps Ophiocordyceps sinensis.</title>
        <authorList>
            <person name="Shu R."/>
            <person name="Zhang J."/>
            <person name="Meng Q."/>
            <person name="Zhang H."/>
            <person name="Zhou G."/>
            <person name="Li M."/>
            <person name="Wu P."/>
            <person name="Zhao Y."/>
            <person name="Chen C."/>
            <person name="Qin Q."/>
        </authorList>
    </citation>
    <scope>NUCLEOTIDE SEQUENCE [LARGE SCALE GENOMIC DNA]</scope>
    <source>
        <strain evidence="3 4">IOZ07</strain>
    </source>
</reference>
<dbReference type="AlphaFoldDB" id="A0A8H4V629"/>
<accession>A0A8H4V629</accession>
<feature type="compositionally biased region" description="Low complexity" evidence="1">
    <location>
        <begin position="130"/>
        <end position="146"/>
    </location>
</feature>
<organism evidence="3 4">
    <name type="scientific">Ophiocordyceps sinensis</name>
    <dbReference type="NCBI Taxonomy" id="72228"/>
    <lineage>
        <taxon>Eukaryota</taxon>
        <taxon>Fungi</taxon>
        <taxon>Dikarya</taxon>
        <taxon>Ascomycota</taxon>
        <taxon>Pezizomycotina</taxon>
        <taxon>Sordariomycetes</taxon>
        <taxon>Hypocreomycetidae</taxon>
        <taxon>Hypocreales</taxon>
        <taxon>Ophiocordycipitaceae</taxon>
        <taxon>Ophiocordyceps</taxon>
    </lineage>
</organism>